<name>A0ABV2JKR0_9STRE</name>
<comment type="caution">
    <text evidence="1">The sequence shown here is derived from an EMBL/GenBank/DDBJ whole genome shotgun (WGS) entry which is preliminary data.</text>
</comment>
<organism evidence="1 2">
    <name type="scientific">Streptococcus gallinaceus</name>
    <dbReference type="NCBI Taxonomy" id="165758"/>
    <lineage>
        <taxon>Bacteria</taxon>
        <taxon>Bacillati</taxon>
        <taxon>Bacillota</taxon>
        <taxon>Bacilli</taxon>
        <taxon>Lactobacillales</taxon>
        <taxon>Streptococcaceae</taxon>
        <taxon>Streptococcus</taxon>
    </lineage>
</organism>
<dbReference type="Proteomes" id="UP001549055">
    <property type="component" value="Unassembled WGS sequence"/>
</dbReference>
<gene>
    <name evidence="1" type="ORF">ABID27_001137</name>
</gene>
<keyword evidence="2" id="KW-1185">Reference proteome</keyword>
<sequence>MKIDTNIQTPTEQRDVSYIEQETELSKLFSPEATKNINKLQDEKTEQYSKDKQPLFMKKLTQENLVKQYQTLNK</sequence>
<reference evidence="1 2" key="1">
    <citation type="submission" date="2024-06" db="EMBL/GenBank/DDBJ databases">
        <title>Genomic Encyclopedia of Type Strains, Phase IV (KMG-IV): sequencing the most valuable type-strain genomes for metagenomic binning, comparative biology and taxonomic classification.</title>
        <authorList>
            <person name="Goeker M."/>
        </authorList>
    </citation>
    <scope>NUCLEOTIDE SEQUENCE [LARGE SCALE GENOMIC DNA]</scope>
    <source>
        <strain evidence="1 2">DSM 15349</strain>
    </source>
</reference>
<evidence type="ECO:0000313" key="1">
    <source>
        <dbReference type="EMBL" id="MET3644513.1"/>
    </source>
</evidence>
<dbReference type="RefSeq" id="WP_354280855.1">
    <property type="nucleotide sequence ID" value="NZ_JBEPMK010000003.1"/>
</dbReference>
<protein>
    <submittedName>
        <fullName evidence="1">Uncharacterized protein</fullName>
    </submittedName>
</protein>
<proteinExistence type="predicted"/>
<accession>A0ABV2JKR0</accession>
<evidence type="ECO:0000313" key="2">
    <source>
        <dbReference type="Proteomes" id="UP001549055"/>
    </source>
</evidence>
<dbReference type="EMBL" id="JBEPMK010000003">
    <property type="protein sequence ID" value="MET3644513.1"/>
    <property type="molecule type" value="Genomic_DNA"/>
</dbReference>